<evidence type="ECO:0008006" key="3">
    <source>
        <dbReference type="Google" id="ProtNLM"/>
    </source>
</evidence>
<proteinExistence type="predicted"/>
<dbReference type="AlphaFoldDB" id="A0AAI8X102"/>
<dbReference type="EMBL" id="AP020326">
    <property type="protein sequence ID" value="BBN46202.1"/>
    <property type="molecule type" value="Genomic_DNA"/>
</dbReference>
<dbReference type="RefSeq" id="WP_132160400.1">
    <property type="nucleotide sequence ID" value="NZ_AP020326.1"/>
</dbReference>
<protein>
    <recommendedName>
        <fullName evidence="3">Apea-like HEPN domain-containing protein</fullName>
    </recommendedName>
</protein>
<name>A0AAI8X102_MYCAV</name>
<organism evidence="1 2">
    <name type="scientific">Mycobacterium avium subsp. hominissuis</name>
    <dbReference type="NCBI Taxonomy" id="439334"/>
    <lineage>
        <taxon>Bacteria</taxon>
        <taxon>Bacillati</taxon>
        <taxon>Actinomycetota</taxon>
        <taxon>Actinomycetes</taxon>
        <taxon>Mycobacteriales</taxon>
        <taxon>Mycobacteriaceae</taxon>
        <taxon>Mycobacterium</taxon>
        <taxon>Mycobacterium avium complex (MAC)</taxon>
    </lineage>
</organism>
<gene>
    <name evidence="1" type="ORF">JPH1_06770</name>
</gene>
<sequence>MTGGTQFEGQAYVLSPVGLADSAPAGSYAFRNRFDITSNSRFNVSDGTYILSDAQEYVCLTSTLGSKTIKNCTSLALWGSAYADFDTALIAGRKWRQIATWIFAQLAIACDFGDDDEENLNPLDNVPLHIRYSVGISDDDRAYRDRVGLLVFPVHPREPRFVYFAYEAVGLSGLGDLPNLITKAQHQHSTPWPEQLRLAWDLVHAGLGDPNPEAKYILTVTAVEALIPYREEHAHLSGLLDALKPIADGLAQFDEDTKEEVKKLLQNNKMNSVRRYGLQLADRLPGTYDGLAPKKYFDKAYGTRSDLAHGNLRNKANLTKSALIHQYDELRRFVIDILDSWAANPNFASPPKAAGK</sequence>
<dbReference type="Proteomes" id="UP000327362">
    <property type="component" value="Chromosome"/>
</dbReference>
<evidence type="ECO:0000313" key="2">
    <source>
        <dbReference type="Proteomes" id="UP000327362"/>
    </source>
</evidence>
<accession>A0AAI8X102</accession>
<evidence type="ECO:0000313" key="1">
    <source>
        <dbReference type="EMBL" id="BBN46202.1"/>
    </source>
</evidence>
<reference evidence="1 2" key="1">
    <citation type="submission" date="2019-09" db="EMBL/GenBank/DDBJ databases">
        <title>Complete genome sequence of Mycobacterium avium subsp. hominissuis strain JP-H-1.</title>
        <authorList>
            <person name="Kinoshita Y."/>
            <person name="Niwa H."/>
            <person name="Uchida-Fujii E."/>
            <person name="Nukada T."/>
        </authorList>
    </citation>
    <scope>NUCLEOTIDE SEQUENCE [LARGE SCALE GENOMIC DNA]</scope>
    <source>
        <strain evidence="1 2">JP-H-1</strain>
    </source>
</reference>